<organism evidence="1 2">
    <name type="scientific">Streblomastix strix</name>
    <dbReference type="NCBI Taxonomy" id="222440"/>
    <lineage>
        <taxon>Eukaryota</taxon>
        <taxon>Metamonada</taxon>
        <taxon>Preaxostyla</taxon>
        <taxon>Oxymonadida</taxon>
        <taxon>Streblomastigidae</taxon>
        <taxon>Streblomastix</taxon>
    </lineage>
</organism>
<dbReference type="EMBL" id="SNRW01000094">
    <property type="protein sequence ID" value="KAA6403488.1"/>
    <property type="molecule type" value="Genomic_DNA"/>
</dbReference>
<reference evidence="1 2" key="1">
    <citation type="submission" date="2019-03" db="EMBL/GenBank/DDBJ databases">
        <title>Single cell metagenomics reveals metabolic interactions within the superorganism composed of flagellate Streblomastix strix and complex community of Bacteroidetes bacteria on its surface.</title>
        <authorList>
            <person name="Treitli S.C."/>
            <person name="Kolisko M."/>
            <person name="Husnik F."/>
            <person name="Keeling P."/>
            <person name="Hampl V."/>
        </authorList>
    </citation>
    <scope>NUCLEOTIDE SEQUENCE [LARGE SCALE GENOMIC DNA]</scope>
    <source>
        <strain evidence="1">ST1C</strain>
    </source>
</reference>
<comment type="caution">
    <text evidence="1">The sequence shown here is derived from an EMBL/GenBank/DDBJ whole genome shotgun (WGS) entry which is preliminary data.</text>
</comment>
<dbReference type="AlphaFoldDB" id="A0A5J4X8C4"/>
<protein>
    <submittedName>
        <fullName evidence="1">Uncharacterized protein</fullName>
    </submittedName>
</protein>
<gene>
    <name evidence="1" type="ORF">EZS28_000986</name>
</gene>
<name>A0A5J4X8C4_9EUKA</name>
<evidence type="ECO:0000313" key="1">
    <source>
        <dbReference type="EMBL" id="KAA6403488.1"/>
    </source>
</evidence>
<proteinExistence type="predicted"/>
<accession>A0A5J4X8C4</accession>
<dbReference type="Proteomes" id="UP000324800">
    <property type="component" value="Unassembled WGS sequence"/>
</dbReference>
<evidence type="ECO:0000313" key="2">
    <source>
        <dbReference type="Proteomes" id="UP000324800"/>
    </source>
</evidence>
<sequence>MEKLKIAQGNQPSQQAPNKIVESTLDHDVMDNDDEGMKLFGGCNQYQVKPQEDLNPYSQNLDQQIDFAPQIYVQYEHLYHITSNRIYNELYSEGQRISAIVDMTSNPRKVVFYVDDIEQPNFVIRILSEI</sequence>